<dbReference type="PaxDb" id="166486-ERS852572_03769"/>
<dbReference type="InterPro" id="IPR031811">
    <property type="entry name" value="ALGX/ALGJ_SGNH-like"/>
</dbReference>
<keyword evidence="7" id="KW-0812">Transmembrane</keyword>
<name>A0A173VYQ7_9FIRM</name>
<evidence type="ECO:0000313" key="9">
    <source>
        <dbReference type="EMBL" id="CUN31900.1"/>
    </source>
</evidence>
<evidence type="ECO:0000256" key="6">
    <source>
        <dbReference type="ARBA" id="ARBA00022841"/>
    </source>
</evidence>
<keyword evidence="6" id="KW-0016">Alginate biosynthesis</keyword>
<evidence type="ECO:0000256" key="1">
    <source>
        <dbReference type="ARBA" id="ARBA00004418"/>
    </source>
</evidence>
<dbReference type="RefSeq" id="WP_055196082.1">
    <property type="nucleotide sequence ID" value="NZ_CABIYH010000050.1"/>
</dbReference>
<keyword evidence="7" id="KW-0472">Membrane</keyword>
<comment type="pathway">
    <text evidence="2">Glycan biosynthesis; alginate biosynthesis.</text>
</comment>
<evidence type="ECO:0000313" key="10">
    <source>
        <dbReference type="Proteomes" id="UP000095350"/>
    </source>
</evidence>
<evidence type="ECO:0000256" key="3">
    <source>
        <dbReference type="ARBA" id="ARBA00022679"/>
    </source>
</evidence>
<organism evidence="9 10">
    <name type="scientific">Roseburia intestinalis</name>
    <dbReference type="NCBI Taxonomy" id="166486"/>
    <lineage>
        <taxon>Bacteria</taxon>
        <taxon>Bacillati</taxon>
        <taxon>Bacillota</taxon>
        <taxon>Clostridia</taxon>
        <taxon>Lachnospirales</taxon>
        <taxon>Lachnospiraceae</taxon>
        <taxon>Roseburia</taxon>
    </lineage>
</organism>
<dbReference type="GO" id="GO:0042121">
    <property type="term" value="P:alginic acid biosynthetic process"/>
    <property type="evidence" value="ECO:0007669"/>
    <property type="project" value="UniProtKB-UniPathway"/>
</dbReference>
<sequence length="371" mass="43002">MKKIVRCYIVGFVLVLVLPYLVYLYVAKYLDLENHENHELVTMQDVLDASWNEKTIILEDCINDHIPYKNELTKLNTLVDINIFKSLDSQSVLLGKDNWLFYKKDNCLEDYCRVLSVSEEEIEDTIMSMQNLQEYCDERGIELVYMVTPNKESIYGNLYMPDYVKVAEKTSRVETFLQNINNETDINIIFPETELKEARDAGYQVYKKYDTHWNQLGGYVGTMRLLEALKMDTQDLGALTVYSGNNITGDLANMIGMGTVYNDDIDYRLDGYKDNIQPELIEERDEPNLKYSHYRTDIPDGKTIVCIGDSFLEATEEYLAKNYKESYFMHISNYVEGTIEAADPDVIVITSTERAFPGLHWSIDNMLELCK</sequence>
<keyword evidence="3" id="KW-0808">Transferase</keyword>
<dbReference type="OrthoDB" id="175771at2"/>
<reference evidence="9 10" key="1">
    <citation type="submission" date="2015-09" db="EMBL/GenBank/DDBJ databases">
        <authorList>
            <consortium name="Pathogen Informatics"/>
        </authorList>
    </citation>
    <scope>NUCLEOTIDE SEQUENCE [LARGE SCALE GENOMIC DNA]</scope>
    <source>
        <strain evidence="9 10">2789STDY5834960</strain>
    </source>
</reference>
<evidence type="ECO:0000256" key="7">
    <source>
        <dbReference type="SAM" id="Phobius"/>
    </source>
</evidence>
<evidence type="ECO:0000256" key="2">
    <source>
        <dbReference type="ARBA" id="ARBA00005182"/>
    </source>
</evidence>
<dbReference type="Pfam" id="PF16822">
    <property type="entry name" value="ALGX"/>
    <property type="match status" value="1"/>
</dbReference>
<evidence type="ECO:0000256" key="4">
    <source>
        <dbReference type="ARBA" id="ARBA00022729"/>
    </source>
</evidence>
<evidence type="ECO:0000259" key="8">
    <source>
        <dbReference type="Pfam" id="PF16822"/>
    </source>
</evidence>
<gene>
    <name evidence="9" type="ORF">ERS852572_03769</name>
</gene>
<keyword evidence="4" id="KW-0732">Signal</keyword>
<accession>A0A173VYQ7</accession>
<dbReference type="Proteomes" id="UP000095350">
    <property type="component" value="Unassembled WGS sequence"/>
</dbReference>
<dbReference type="GO" id="GO:0042597">
    <property type="term" value="C:periplasmic space"/>
    <property type="evidence" value="ECO:0007669"/>
    <property type="project" value="UniProtKB-SubCell"/>
</dbReference>
<feature type="domain" description="AlgX/AlgJ SGNH hydrolase-like" evidence="8">
    <location>
        <begin position="92"/>
        <end position="258"/>
    </location>
</feature>
<proteinExistence type="predicted"/>
<keyword evidence="5" id="KW-0574">Periplasm</keyword>
<dbReference type="GO" id="GO:0016740">
    <property type="term" value="F:transferase activity"/>
    <property type="evidence" value="ECO:0007669"/>
    <property type="project" value="UniProtKB-KW"/>
</dbReference>
<keyword evidence="7" id="KW-1133">Transmembrane helix</keyword>
<dbReference type="AlphaFoldDB" id="A0A173VYQ7"/>
<protein>
    <recommendedName>
        <fullName evidence="8">AlgX/AlgJ SGNH hydrolase-like domain-containing protein</fullName>
    </recommendedName>
</protein>
<dbReference type="UniPathway" id="UPA00286"/>
<dbReference type="EMBL" id="CYXZ01000050">
    <property type="protein sequence ID" value="CUN31900.1"/>
    <property type="molecule type" value="Genomic_DNA"/>
</dbReference>
<comment type="subcellular location">
    <subcellularLocation>
        <location evidence="1">Periplasm</location>
    </subcellularLocation>
</comment>
<dbReference type="STRING" id="166486.ERS852572_03769"/>
<evidence type="ECO:0000256" key="5">
    <source>
        <dbReference type="ARBA" id="ARBA00022764"/>
    </source>
</evidence>
<feature type="transmembrane region" description="Helical" evidence="7">
    <location>
        <begin position="7"/>
        <end position="26"/>
    </location>
</feature>